<reference evidence="1 2" key="1">
    <citation type="submission" date="2019-08" db="EMBL/GenBank/DDBJ databases">
        <authorList>
            <person name="Wang G."/>
            <person name="Xu Z."/>
        </authorList>
    </citation>
    <scope>NUCLEOTIDE SEQUENCE [LARGE SCALE GENOMIC DNA]</scope>
    <source>
        <strain evidence="1 2">ZX</strain>
    </source>
</reference>
<evidence type="ECO:0000313" key="2">
    <source>
        <dbReference type="Proteomes" id="UP000322077"/>
    </source>
</evidence>
<dbReference type="EMBL" id="VTOU01000006">
    <property type="protein sequence ID" value="TZG24435.1"/>
    <property type="molecule type" value="Genomic_DNA"/>
</dbReference>
<dbReference type="RefSeq" id="WP_149524044.1">
    <property type="nucleotide sequence ID" value="NZ_VTOU01000006.1"/>
</dbReference>
<dbReference type="AlphaFoldDB" id="A0A5D9C3E4"/>
<proteinExistence type="predicted"/>
<comment type="caution">
    <text evidence="1">The sequence shown here is derived from an EMBL/GenBank/DDBJ whole genome shotgun (WGS) entry which is preliminary data.</text>
</comment>
<dbReference type="PANTHER" id="PTHR35175">
    <property type="entry name" value="DUF1289 DOMAIN-CONTAINING PROTEIN"/>
    <property type="match status" value="1"/>
</dbReference>
<dbReference type="PANTHER" id="PTHR35175:SF2">
    <property type="entry name" value="DUF1289 DOMAIN-CONTAINING PROTEIN"/>
    <property type="match status" value="1"/>
</dbReference>
<keyword evidence="2" id="KW-1185">Reference proteome</keyword>
<gene>
    <name evidence="1" type="ORF">FYJ91_19775</name>
</gene>
<accession>A0A5D9C3E4</accession>
<dbReference type="Pfam" id="PF06945">
    <property type="entry name" value="DUF1289"/>
    <property type="match status" value="1"/>
</dbReference>
<evidence type="ECO:0000313" key="1">
    <source>
        <dbReference type="EMBL" id="TZG24435.1"/>
    </source>
</evidence>
<protein>
    <submittedName>
        <fullName evidence="1">DUF1289 domain-containing protein</fullName>
    </submittedName>
</protein>
<name>A0A5D9C3E4_9SPHN</name>
<organism evidence="1 2">
    <name type="scientific">Sphingomonas montanisoli</name>
    <dbReference type="NCBI Taxonomy" id="2606412"/>
    <lineage>
        <taxon>Bacteria</taxon>
        <taxon>Pseudomonadati</taxon>
        <taxon>Pseudomonadota</taxon>
        <taxon>Alphaproteobacteria</taxon>
        <taxon>Sphingomonadales</taxon>
        <taxon>Sphingomonadaceae</taxon>
        <taxon>Sphingomonas</taxon>
    </lineage>
</organism>
<dbReference type="Proteomes" id="UP000322077">
    <property type="component" value="Unassembled WGS sequence"/>
</dbReference>
<dbReference type="InterPro" id="IPR010710">
    <property type="entry name" value="DUF1289"/>
</dbReference>
<sequence>MAVKSPCIDLCRFDGSTGWCRGCGRSKTECRGWKRAQPHQQRKIAADLPRRLAKLTGREFQK</sequence>